<dbReference type="Proteomes" id="UP001058271">
    <property type="component" value="Chromosome"/>
</dbReference>
<dbReference type="InterPro" id="IPR029063">
    <property type="entry name" value="SAM-dependent_MTases_sf"/>
</dbReference>
<proteinExistence type="predicted"/>
<sequence length="259" mass="28060">MAEDVDLGAARLLRDPRRKGGWTLLVEEVQQSYVDVRDPTYLSFEYTRRLASIVDTAAPAGRPLRVLHLGGGAFTMPRYVEATRPGSAQVVVERDRRLAGFVQRVLPLGFELEIVFDDARSAVAGWRAEDFDLVIGDVYVAAQMPESVSDVTFAVSVARVLRPEGIYAVNVADLAPLAFSRGQAATLRTAFDDVCLVVRPELLRGRRFGNVVFAAALRAGRLPVARLAAMAGRDRQPAQVVSGAGLDLLTEGTAPVVLD</sequence>
<dbReference type="PANTHER" id="PTHR43317">
    <property type="entry name" value="THERMOSPERMINE SYNTHASE ACAULIS5"/>
    <property type="match status" value="1"/>
</dbReference>
<dbReference type="Gene3D" id="3.40.50.150">
    <property type="entry name" value="Vaccinia Virus protein VP39"/>
    <property type="match status" value="1"/>
</dbReference>
<dbReference type="EMBL" id="CP073721">
    <property type="protein sequence ID" value="UWZ40635.1"/>
    <property type="molecule type" value="Genomic_DNA"/>
</dbReference>
<evidence type="ECO:0000313" key="2">
    <source>
        <dbReference type="EMBL" id="UWZ40635.1"/>
    </source>
</evidence>
<gene>
    <name evidence="2" type="ORF">Drose_28190</name>
</gene>
<accession>A0ABY5ZI65</accession>
<dbReference type="NCBIfam" id="NF037959">
    <property type="entry name" value="MFS_SpdSyn"/>
    <property type="match status" value="1"/>
</dbReference>
<evidence type="ECO:0000313" key="3">
    <source>
        <dbReference type="Proteomes" id="UP001058271"/>
    </source>
</evidence>
<dbReference type="SUPFAM" id="SSF53335">
    <property type="entry name" value="S-adenosyl-L-methionine-dependent methyltransferases"/>
    <property type="match status" value="1"/>
</dbReference>
<organism evidence="2 3">
    <name type="scientific">Dactylosporangium roseum</name>
    <dbReference type="NCBI Taxonomy" id="47989"/>
    <lineage>
        <taxon>Bacteria</taxon>
        <taxon>Bacillati</taxon>
        <taxon>Actinomycetota</taxon>
        <taxon>Actinomycetes</taxon>
        <taxon>Micromonosporales</taxon>
        <taxon>Micromonosporaceae</taxon>
        <taxon>Dactylosporangium</taxon>
    </lineage>
</organism>
<evidence type="ECO:0000256" key="1">
    <source>
        <dbReference type="ARBA" id="ARBA00023115"/>
    </source>
</evidence>
<protein>
    <submittedName>
        <fullName evidence="2">Fused MFS/spermidine synthase</fullName>
    </submittedName>
</protein>
<dbReference type="PANTHER" id="PTHR43317:SF1">
    <property type="entry name" value="THERMOSPERMINE SYNTHASE ACAULIS5"/>
    <property type="match status" value="1"/>
</dbReference>
<name>A0ABY5ZI65_9ACTN</name>
<reference evidence="2" key="1">
    <citation type="submission" date="2021-04" db="EMBL/GenBank/DDBJ databases">
        <title>Biosynthetic gene clusters of Dactylosporangioum roseum.</title>
        <authorList>
            <person name="Hartkoorn R.C."/>
            <person name="Beaudoing E."/>
            <person name="Hot D."/>
            <person name="Moureu S."/>
        </authorList>
    </citation>
    <scope>NUCLEOTIDE SEQUENCE</scope>
    <source>
        <strain evidence="2">NRRL B-16295</strain>
    </source>
</reference>
<keyword evidence="1" id="KW-0620">Polyamine biosynthesis</keyword>
<keyword evidence="3" id="KW-1185">Reference proteome</keyword>